<dbReference type="FunFam" id="3.40.50.300:FF:000050">
    <property type="entry name" value="DNA repair protein RadA"/>
    <property type="match status" value="1"/>
</dbReference>
<keyword evidence="2 12" id="KW-0547">Nucleotide-binding</keyword>
<name>A0A4Y9SIG9_9BURK</name>
<dbReference type="GO" id="GO:0140664">
    <property type="term" value="F:ATP-dependent DNA damage sensor activity"/>
    <property type="evidence" value="ECO:0007669"/>
    <property type="project" value="InterPro"/>
</dbReference>
<dbReference type="Pfam" id="PF13481">
    <property type="entry name" value="AAA_25"/>
    <property type="match status" value="1"/>
</dbReference>
<dbReference type="Proteomes" id="UP000298438">
    <property type="component" value="Unassembled WGS sequence"/>
</dbReference>
<evidence type="ECO:0000259" key="15">
    <source>
        <dbReference type="PROSITE" id="PS50162"/>
    </source>
</evidence>
<dbReference type="Pfam" id="PF18073">
    <property type="entry name" value="Zn_ribbon_LapB"/>
    <property type="match status" value="1"/>
</dbReference>
<evidence type="ECO:0000256" key="11">
    <source>
        <dbReference type="ARBA" id="ARBA00025580"/>
    </source>
</evidence>
<dbReference type="GO" id="GO:0006508">
    <property type="term" value="P:proteolysis"/>
    <property type="evidence" value="ECO:0007669"/>
    <property type="project" value="InterPro"/>
</dbReference>
<dbReference type="InterPro" id="IPR003593">
    <property type="entry name" value="AAA+_ATPase"/>
</dbReference>
<comment type="function">
    <text evidence="14">DNA-dependent ATPase involved in processing of recombination intermediates, plays a role in repairing DNA breaks. Stimulates the branch migration of RecA-mediated strand transfer reactions, allowing the 3' invading strand to extend heteroduplex DNA faster. Binds ssDNA in the presence of ADP but not other nucleotides, has ATPase activity that is stimulated by ssDNA and various branched DNA structures, but inhibited by SSB. Does not have RecA's homology-searching function.</text>
</comment>
<keyword evidence="6 14" id="KW-0862">Zinc</keyword>
<dbReference type="InterPro" id="IPR014721">
    <property type="entry name" value="Ribsml_uS5_D2-typ_fold_subgr"/>
</dbReference>
<keyword evidence="4 14" id="KW-0863">Zinc-finger</keyword>
<organism evidence="16 17">
    <name type="scientific">Zemynaea arenosa</name>
    <dbReference type="NCBI Taxonomy" id="2561931"/>
    <lineage>
        <taxon>Bacteria</taxon>
        <taxon>Pseudomonadati</taxon>
        <taxon>Pseudomonadota</taxon>
        <taxon>Betaproteobacteria</taxon>
        <taxon>Burkholderiales</taxon>
        <taxon>Oxalobacteraceae</taxon>
        <taxon>Telluria group</taxon>
        <taxon>Zemynaea</taxon>
    </lineage>
</organism>
<comment type="function">
    <text evidence="12">Plays a role in repairing double-strand DNA breaks, probably involving stabilizing or processing branched DNA or blocked replication forks.</text>
</comment>
<evidence type="ECO:0000256" key="5">
    <source>
        <dbReference type="ARBA" id="ARBA00022801"/>
    </source>
</evidence>
<evidence type="ECO:0000256" key="8">
    <source>
        <dbReference type="ARBA" id="ARBA00023016"/>
    </source>
</evidence>
<dbReference type="Gene3D" id="3.40.50.300">
    <property type="entry name" value="P-loop containing nucleotide triphosphate hydrolases"/>
    <property type="match status" value="1"/>
</dbReference>
<dbReference type="AlphaFoldDB" id="A0A4Y9SIG9"/>
<evidence type="ECO:0000256" key="10">
    <source>
        <dbReference type="ARBA" id="ARBA00023204"/>
    </source>
</evidence>
<dbReference type="Gene3D" id="3.30.230.10">
    <property type="match status" value="1"/>
</dbReference>
<accession>A0A4Y9SIG9</accession>
<dbReference type="RefSeq" id="WP_135206825.1">
    <property type="nucleotide sequence ID" value="NZ_SPVF01000117.1"/>
</dbReference>
<dbReference type="SUPFAM" id="SSF54211">
    <property type="entry name" value="Ribosomal protein S5 domain 2-like"/>
    <property type="match status" value="1"/>
</dbReference>
<dbReference type="InterPro" id="IPR020588">
    <property type="entry name" value="RecA_ATP-bd"/>
</dbReference>
<comment type="function">
    <text evidence="11">Can catalyze the hydrolysis of ATP in the presence of single-stranded DNA, the ATP-dependent uptake of single-stranded DNA by duplex DNA, and the ATP-dependent hybridization of homologous single-stranded DNAs. It interacts with LexA causing its activation and leading to its autocatalytic cleavage.</text>
</comment>
<dbReference type="SMART" id="SM00382">
    <property type="entry name" value="AAA"/>
    <property type="match status" value="1"/>
</dbReference>
<comment type="domain">
    <text evidence="12">The middle region has homology to RecA with ATPase motifs including the RadA KNRFG motif, while the C-terminus is homologous to Lon protease.</text>
</comment>
<dbReference type="HAMAP" id="MF_01498">
    <property type="entry name" value="RadA_bact"/>
    <property type="match status" value="1"/>
</dbReference>
<proteinExistence type="inferred from homology"/>
<dbReference type="InterPro" id="IPR027417">
    <property type="entry name" value="P-loop_NTPase"/>
</dbReference>
<dbReference type="GO" id="GO:0005829">
    <property type="term" value="C:cytosol"/>
    <property type="evidence" value="ECO:0007669"/>
    <property type="project" value="TreeGrafter"/>
</dbReference>
<sequence>MAKAKTNYTCSECGGISARWTGQCGSCQAWNTLVETAIEAPSQNRYSQQPQHKSLAQTAPVLSLADIEAIDVPRFGTGIDEFDRVLGGGLVAGGVVLIGGDPGIGKSTLLLQALSSLSRTRNVLYVSGEESGAQIALRARRLNVEAKELKLQAEIQLEKILGTLADLKPEVAVIDSIQTLYSDALTSAPGSVAQVRECAAQLTRVAKQSGVTIILVGHVTKEGALAGPRVLEHIVDTVLYFEGDTQSSFRLVRAIKNRFGAVNELGVFAMTEKGLKGVSNPSALFLSQHDSQVPGSCVMVTQEGTRPLLVEVQALVDTSHLPNARRLSVGLEQNRLAMLLAVLHRHAGIAAFDQDVFINAVGGVKITEPAADLAVLLAINSSMRNKALPRGLVVFGEVGLAGEIRPAPRGQERLREAAKLGFSIAVIPKANAPRQAIEGMKIVAVERIDEAFTKLRELD</sequence>
<reference evidence="16 17" key="1">
    <citation type="submission" date="2019-03" db="EMBL/GenBank/DDBJ databases">
        <title>Draft Genome Sequence of Massilia arenosa sp. nov., a Novel Massilia Species Isolated from a Sandy-loam Maize Soil.</title>
        <authorList>
            <person name="Raths R."/>
            <person name="Peta V."/>
            <person name="Bucking H."/>
        </authorList>
    </citation>
    <scope>NUCLEOTIDE SEQUENCE [LARGE SCALE GENOMIC DNA]</scope>
    <source>
        <strain evidence="16 17">MC02</strain>
    </source>
</reference>
<evidence type="ECO:0000256" key="9">
    <source>
        <dbReference type="ARBA" id="ARBA00023125"/>
    </source>
</evidence>
<dbReference type="NCBIfam" id="TIGR00416">
    <property type="entry name" value="sms"/>
    <property type="match status" value="1"/>
</dbReference>
<dbReference type="GO" id="GO:0000725">
    <property type="term" value="P:recombinational repair"/>
    <property type="evidence" value="ECO:0007669"/>
    <property type="project" value="UniProtKB-UniRule"/>
</dbReference>
<dbReference type="InterPro" id="IPR041166">
    <property type="entry name" value="Rubredoxin_2"/>
</dbReference>
<dbReference type="GO" id="GO:0004252">
    <property type="term" value="F:serine-type endopeptidase activity"/>
    <property type="evidence" value="ECO:0007669"/>
    <property type="project" value="InterPro"/>
</dbReference>
<dbReference type="Pfam" id="PF05362">
    <property type="entry name" value="Lon_C"/>
    <property type="match status" value="1"/>
</dbReference>
<evidence type="ECO:0000256" key="1">
    <source>
        <dbReference type="ARBA" id="ARBA00022723"/>
    </source>
</evidence>
<evidence type="ECO:0000256" key="12">
    <source>
        <dbReference type="HAMAP-Rule" id="MF_01498"/>
    </source>
</evidence>
<dbReference type="GO" id="GO:0005524">
    <property type="term" value="F:ATP binding"/>
    <property type="evidence" value="ECO:0007669"/>
    <property type="project" value="UniProtKB-UniRule"/>
</dbReference>
<dbReference type="InterPro" id="IPR020568">
    <property type="entry name" value="Ribosomal_Su5_D2-typ_SF"/>
</dbReference>
<dbReference type="SUPFAM" id="SSF52540">
    <property type="entry name" value="P-loop containing nucleoside triphosphate hydrolases"/>
    <property type="match status" value="1"/>
</dbReference>
<evidence type="ECO:0000313" key="17">
    <source>
        <dbReference type="Proteomes" id="UP000298438"/>
    </source>
</evidence>
<dbReference type="EMBL" id="SPVF01000117">
    <property type="protein sequence ID" value="TFW21560.1"/>
    <property type="molecule type" value="Genomic_DNA"/>
</dbReference>
<keyword evidence="10 12" id="KW-0234">DNA repair</keyword>
<feature type="domain" description="RecA family profile 1" evidence="15">
    <location>
        <begin position="71"/>
        <end position="219"/>
    </location>
</feature>
<evidence type="ECO:0000256" key="6">
    <source>
        <dbReference type="ARBA" id="ARBA00022833"/>
    </source>
</evidence>
<evidence type="ECO:0000256" key="2">
    <source>
        <dbReference type="ARBA" id="ARBA00022741"/>
    </source>
</evidence>
<dbReference type="OrthoDB" id="9803906at2"/>
<keyword evidence="8 12" id="KW-0346">Stress response</keyword>
<keyword evidence="3 12" id="KW-0227">DNA damage</keyword>
<dbReference type="GO" id="GO:0003684">
    <property type="term" value="F:damaged DNA binding"/>
    <property type="evidence" value="ECO:0007669"/>
    <property type="project" value="InterPro"/>
</dbReference>
<feature type="short sequence motif" description="RadA KNRFG motif" evidence="12">
    <location>
        <begin position="256"/>
        <end position="260"/>
    </location>
</feature>
<keyword evidence="5" id="KW-0378">Hydrolase</keyword>
<dbReference type="GO" id="GO:0008270">
    <property type="term" value="F:zinc ion binding"/>
    <property type="evidence" value="ECO:0007669"/>
    <property type="project" value="UniProtKB-KW"/>
</dbReference>
<dbReference type="GO" id="GO:0004176">
    <property type="term" value="F:ATP-dependent peptidase activity"/>
    <property type="evidence" value="ECO:0007669"/>
    <property type="project" value="InterPro"/>
</dbReference>
<feature type="region of interest" description="Lon-protease-like" evidence="12">
    <location>
        <begin position="355"/>
        <end position="459"/>
    </location>
</feature>
<dbReference type="PRINTS" id="PR01874">
    <property type="entry name" value="DNAREPAIRADA"/>
</dbReference>
<keyword evidence="1 12" id="KW-0479">Metal-binding</keyword>
<evidence type="ECO:0000256" key="14">
    <source>
        <dbReference type="RuleBase" id="RU003555"/>
    </source>
</evidence>
<dbReference type="PANTHER" id="PTHR32472">
    <property type="entry name" value="DNA REPAIR PROTEIN RADA"/>
    <property type="match status" value="1"/>
</dbReference>
<keyword evidence="17" id="KW-1185">Reference proteome</keyword>
<evidence type="ECO:0000256" key="13">
    <source>
        <dbReference type="NCBIfam" id="TIGR00416"/>
    </source>
</evidence>
<gene>
    <name evidence="12 16" type="primary">radA</name>
    <name evidence="16" type="ORF">E4L96_08705</name>
</gene>
<comment type="caution">
    <text evidence="16">The sequence shown here is derived from an EMBL/GenBank/DDBJ whole genome shotgun (WGS) entry which is preliminary data.</text>
</comment>
<keyword evidence="7 12" id="KW-0067">ATP-binding</keyword>
<evidence type="ECO:0000256" key="4">
    <source>
        <dbReference type="ARBA" id="ARBA00022771"/>
    </source>
</evidence>
<keyword evidence="9 12" id="KW-0238">DNA-binding</keyword>
<dbReference type="InterPro" id="IPR008269">
    <property type="entry name" value="Lon_proteolytic"/>
</dbReference>
<protein>
    <recommendedName>
        <fullName evidence="12 13">DNA repair protein RadA</fullName>
    </recommendedName>
</protein>
<evidence type="ECO:0000256" key="7">
    <source>
        <dbReference type="ARBA" id="ARBA00022840"/>
    </source>
</evidence>
<dbReference type="PROSITE" id="PS50162">
    <property type="entry name" value="RECA_2"/>
    <property type="match status" value="1"/>
</dbReference>
<dbReference type="InterPro" id="IPR004504">
    <property type="entry name" value="DNA_repair_RadA"/>
</dbReference>
<feature type="binding site" evidence="12">
    <location>
        <begin position="100"/>
        <end position="107"/>
    </location>
    <ligand>
        <name>ATP</name>
        <dbReference type="ChEBI" id="CHEBI:30616"/>
    </ligand>
</feature>
<dbReference type="PANTHER" id="PTHR32472:SF10">
    <property type="entry name" value="DNA REPAIR PROTEIN RADA-LIKE PROTEIN"/>
    <property type="match status" value="1"/>
</dbReference>
<comment type="similarity">
    <text evidence="12 14">Belongs to the RecA family. RadA subfamily.</text>
</comment>
<evidence type="ECO:0000256" key="3">
    <source>
        <dbReference type="ARBA" id="ARBA00022763"/>
    </source>
</evidence>
<evidence type="ECO:0000313" key="16">
    <source>
        <dbReference type="EMBL" id="TFW21560.1"/>
    </source>
</evidence>